<dbReference type="Pfam" id="PF18962">
    <property type="entry name" value="Por_Secre_tail"/>
    <property type="match status" value="1"/>
</dbReference>
<organism evidence="3 4">
    <name type="scientific">Taibaiella lutea</name>
    <dbReference type="NCBI Taxonomy" id="2608001"/>
    <lineage>
        <taxon>Bacteria</taxon>
        <taxon>Pseudomonadati</taxon>
        <taxon>Bacteroidota</taxon>
        <taxon>Chitinophagia</taxon>
        <taxon>Chitinophagales</taxon>
        <taxon>Chitinophagaceae</taxon>
        <taxon>Taibaiella</taxon>
    </lineage>
</organism>
<feature type="signal peptide" evidence="1">
    <location>
        <begin position="1"/>
        <end position="41"/>
    </location>
</feature>
<evidence type="ECO:0000256" key="1">
    <source>
        <dbReference type="SAM" id="SignalP"/>
    </source>
</evidence>
<protein>
    <submittedName>
        <fullName evidence="3">T9SS type A sorting domain-containing protein</fullName>
    </submittedName>
</protein>
<dbReference type="AlphaFoldDB" id="A0A5M6CKQ1"/>
<feature type="chain" id="PRO_5024378112" evidence="1">
    <location>
        <begin position="42"/>
        <end position="991"/>
    </location>
</feature>
<keyword evidence="4" id="KW-1185">Reference proteome</keyword>
<keyword evidence="1" id="KW-0732">Signal</keyword>
<dbReference type="InterPro" id="IPR026444">
    <property type="entry name" value="Secre_tail"/>
</dbReference>
<sequence length="991" mass="102506">MVKITKTKFMNQIQKTNRISGVFLGSMLMLALQLFSGNANATIIPTDSFGCTQTPTPISTCVGVGFNANNWVGSNKCWIYKINTTGYTSIDMDFSTMKSAAAGPTTGTVSYSTVSPNGPWTTFSLNTYTVSTSCAAKHIDLPVGAEGQSVLYVRAVMTGATANTATNRITSDDVFSGTASATCPSLVGGTVSADINPVCAGTSATLSLTGASGGAGITYVWQSSPNGSTLWADIVPAETGLTYTTPTTLNDTIFYRVKTSCGASSTFSNTFELDVLTVTVGPITGYTNPLIVGTTQTLADTSSNGIWVSSNESSASIDETTGVMTGLFGGTSDISYQVSDIVTGCTASKTITVNTVWPNTLALYAGSTGSNTNVINVPGDTTTVLVPVGFGTLASQCGAGGYSGLTLNPAVDTAYRSNGPHIGYKVYANSGKALNMYRIHARARTSSSGAQKAVIAYQYWKMGTPSGWVVAANTINLVSSDCNVIKNDWDFNTGIPVNPNPTVFGMDSLEVAVYPFAPGTSGGTFQLNQLEVYGVVTSSAACDEADAADSSSPSVVYFCDTMSTFLNANIGTGASVGPGITYQWQRSTTNAPGSYTNITGATGAVLGTDTLAPGPIADTMYYRYQVACSGDNFAQSVPTIVVYSLAPANGGTISGIINGTGALAGKGRMFIDSTYTLTSSVPGGTWSSNDTSVISIDPTSGVATPHIPGDAIFTYRVAPFGCTASSKDTAIALYNGTKALYVGENGNSTNIYRATGVANGTSASLITANWTSGATCGNGGISGLVNTDIAKNDATNGLVGVSIAAATSSFTTTQIRATVRKQPSGAYKAYLGYRKNAGPWTTSAAVNVQDDDCGYSHSEISFPAAVTVDNVSTYDFVVFAYNGVAGPPATTFQVNSISVIGNGAELNKGTGVYRAINSSDVQVYPNPVENTLNIDATQAVNVAIFSIDGKKLLEVKNTKSVDVSTLVSGMYIVTVSDTNNMLLKTDKFVKK</sequence>
<gene>
    <name evidence="3" type="ORF">F0919_07990</name>
</gene>
<feature type="domain" description="Secretion system C-terminal sorting" evidence="2">
    <location>
        <begin position="923"/>
        <end position="982"/>
    </location>
</feature>
<name>A0A5M6CKQ1_9BACT</name>
<dbReference type="NCBIfam" id="TIGR04183">
    <property type="entry name" value="Por_Secre_tail"/>
    <property type="match status" value="1"/>
</dbReference>
<evidence type="ECO:0000259" key="2">
    <source>
        <dbReference type="Pfam" id="PF18962"/>
    </source>
</evidence>
<dbReference type="EMBL" id="VWSH01000002">
    <property type="protein sequence ID" value="KAA5534552.1"/>
    <property type="molecule type" value="Genomic_DNA"/>
</dbReference>
<evidence type="ECO:0000313" key="3">
    <source>
        <dbReference type="EMBL" id="KAA5534552.1"/>
    </source>
</evidence>
<evidence type="ECO:0000313" key="4">
    <source>
        <dbReference type="Proteomes" id="UP000323632"/>
    </source>
</evidence>
<accession>A0A5M6CKQ1</accession>
<proteinExistence type="predicted"/>
<dbReference type="Proteomes" id="UP000323632">
    <property type="component" value="Unassembled WGS sequence"/>
</dbReference>
<comment type="caution">
    <text evidence="3">The sequence shown here is derived from an EMBL/GenBank/DDBJ whole genome shotgun (WGS) entry which is preliminary data.</text>
</comment>
<reference evidence="3 4" key="1">
    <citation type="submission" date="2019-09" db="EMBL/GenBank/DDBJ databases">
        <title>Genome sequence and assembly of Taibaiella sp.</title>
        <authorList>
            <person name="Chhetri G."/>
        </authorList>
    </citation>
    <scope>NUCLEOTIDE SEQUENCE [LARGE SCALE GENOMIC DNA]</scope>
    <source>
        <strain evidence="3 4">KVB11</strain>
    </source>
</reference>